<reference evidence="1" key="2">
    <citation type="submission" date="2025-09" db="UniProtKB">
        <authorList>
            <consortium name="Ensembl"/>
        </authorList>
    </citation>
    <scope>IDENTIFICATION</scope>
</reference>
<dbReference type="InterPro" id="IPR027854">
    <property type="entry name" value="STMP1"/>
</dbReference>
<organism evidence="1 2">
    <name type="scientific">Cyprinus carpio carpio</name>
    <dbReference type="NCBI Taxonomy" id="630221"/>
    <lineage>
        <taxon>Eukaryota</taxon>
        <taxon>Metazoa</taxon>
        <taxon>Chordata</taxon>
        <taxon>Craniata</taxon>
        <taxon>Vertebrata</taxon>
        <taxon>Euteleostomi</taxon>
        <taxon>Actinopterygii</taxon>
        <taxon>Neopterygii</taxon>
        <taxon>Teleostei</taxon>
        <taxon>Ostariophysi</taxon>
        <taxon>Cypriniformes</taxon>
        <taxon>Cyprinidae</taxon>
        <taxon>Cyprininae</taxon>
        <taxon>Cyprinus</taxon>
    </lineage>
</organism>
<keyword evidence="2" id="KW-1185">Reference proteome</keyword>
<dbReference type="AlphaFoldDB" id="A0A9J8C0T5"/>
<dbReference type="Ensembl" id="ENSCCRT00000136276.1">
    <property type="protein sequence ID" value="ENSCCRP00000163709.1"/>
    <property type="gene ID" value="ENSCCRG00000075952.1"/>
</dbReference>
<evidence type="ECO:0000313" key="1">
    <source>
        <dbReference type="Ensembl" id="ENSCCRP00000163709.1"/>
    </source>
</evidence>
<dbReference type="OMA" id="HAGIPQG"/>
<reference evidence="1" key="1">
    <citation type="submission" date="2025-08" db="UniProtKB">
        <authorList>
            <consortium name="Ensembl"/>
        </authorList>
    </citation>
    <scope>IDENTIFICATION</scope>
</reference>
<evidence type="ECO:0000313" key="2">
    <source>
        <dbReference type="Proteomes" id="UP001108240"/>
    </source>
</evidence>
<name>A0A9J8C0T5_CYPCA</name>
<sequence length="132" mass="14579">RKQTAEANTAVCSLYNNSGVNILHGYIQLYIYTAKRDPFRQLKDLSLLKDQLDNIQRRVEDEVGVGIPQGGSVLSSPFLKGFLAGYVVAKLRSSAVLGVLVGTCTGIYAAQSYQVPNVEQTIKNYFSSFKKR</sequence>
<accession>A0A9J8C0T5</accession>
<dbReference type="GeneTree" id="ENSGT00390000007844"/>
<proteinExistence type="predicted"/>
<protein>
    <submittedName>
        <fullName evidence="1">Si:ch73-42p12.2</fullName>
    </submittedName>
</protein>
<dbReference type="Pfam" id="PF15054">
    <property type="entry name" value="DUF4535"/>
    <property type="match status" value="1"/>
</dbReference>
<dbReference type="Proteomes" id="UP001108240">
    <property type="component" value="Unplaced"/>
</dbReference>